<dbReference type="Proteomes" id="UP000031623">
    <property type="component" value="Chromosome"/>
</dbReference>
<dbReference type="InterPro" id="IPR035923">
    <property type="entry name" value="TT1751-like_sf"/>
</dbReference>
<dbReference type="AlphaFoldDB" id="A0A090BUV4"/>
<dbReference type="SUPFAM" id="SSF103247">
    <property type="entry name" value="TT1751-like"/>
    <property type="match status" value="1"/>
</dbReference>
<accession>A0A090BUV4</accession>
<dbReference type="HOGENOM" id="CLU_1259393_0_0_6"/>
<protein>
    <recommendedName>
        <fullName evidence="2">DUF302 domain-containing protein</fullName>
    </recommendedName>
</protein>
<evidence type="ECO:0000256" key="1">
    <source>
        <dbReference type="SAM" id="Phobius"/>
    </source>
</evidence>
<keyword evidence="1" id="KW-0812">Transmembrane</keyword>
<keyword evidence="1" id="KW-0472">Membrane</keyword>
<organism evidence="3 4">
    <name type="scientific">Thioploca ingrica</name>
    <dbReference type="NCBI Taxonomy" id="40754"/>
    <lineage>
        <taxon>Bacteria</taxon>
        <taxon>Pseudomonadati</taxon>
        <taxon>Pseudomonadota</taxon>
        <taxon>Gammaproteobacteria</taxon>
        <taxon>Thiotrichales</taxon>
        <taxon>Thiotrichaceae</taxon>
        <taxon>Thioploca</taxon>
    </lineage>
</organism>
<evidence type="ECO:0000259" key="2">
    <source>
        <dbReference type="Pfam" id="PF03625"/>
    </source>
</evidence>
<dbReference type="Pfam" id="PF03625">
    <property type="entry name" value="DUF302"/>
    <property type="match status" value="1"/>
</dbReference>
<sequence>MPHKLAYQQPIVTAADLSISRRLLKWITHFLAIFGLLLIGLSVLLYLQGQRATRIFDEEFIGFFGEFVVQIMKTDMASAMLIKIPLEPTITIKQTVASLKKYAEQLNLKLLASYPLHQELEAVTGKPYRFMEVFQFCDAQVATTLLNYNPDFAFHLPYRIILYQDAHNQLWLATLNLNLLLHGTQGMDPNIKIKVLKIQDNILKMMGASAHGA</sequence>
<feature type="domain" description="DUF302" evidence="2">
    <location>
        <begin position="117"/>
        <end position="176"/>
    </location>
</feature>
<dbReference type="CDD" id="cd14797">
    <property type="entry name" value="DUF302"/>
    <property type="match status" value="1"/>
</dbReference>
<name>A0A090BUV4_9GAMM</name>
<feature type="transmembrane region" description="Helical" evidence="1">
    <location>
        <begin position="26"/>
        <end position="47"/>
    </location>
</feature>
<evidence type="ECO:0000313" key="3">
    <source>
        <dbReference type="EMBL" id="BAP55761.1"/>
    </source>
</evidence>
<dbReference type="STRING" id="40754.THII_1464"/>
<reference evidence="3 4" key="1">
    <citation type="journal article" date="2014" name="ISME J.">
        <title>Ecophysiology of Thioploca ingrica as revealed by the complete genome sequence supplemented with proteomic evidence.</title>
        <authorList>
            <person name="Kojima H."/>
            <person name="Ogura Y."/>
            <person name="Yamamoto N."/>
            <person name="Togashi T."/>
            <person name="Mori H."/>
            <person name="Watanabe T."/>
            <person name="Nemoto F."/>
            <person name="Kurokawa K."/>
            <person name="Hayashi T."/>
            <person name="Fukui M."/>
        </authorList>
    </citation>
    <scope>NUCLEOTIDE SEQUENCE [LARGE SCALE GENOMIC DNA]</scope>
</reference>
<proteinExistence type="predicted"/>
<dbReference type="InterPro" id="IPR005180">
    <property type="entry name" value="DUF302"/>
</dbReference>
<keyword evidence="1" id="KW-1133">Transmembrane helix</keyword>
<evidence type="ECO:0000313" key="4">
    <source>
        <dbReference type="Proteomes" id="UP000031623"/>
    </source>
</evidence>
<dbReference type="Gene3D" id="3.30.310.70">
    <property type="entry name" value="TT1751-like domain"/>
    <property type="match status" value="1"/>
</dbReference>
<dbReference type="EMBL" id="AP014633">
    <property type="protein sequence ID" value="BAP55761.1"/>
    <property type="molecule type" value="Genomic_DNA"/>
</dbReference>
<dbReference type="KEGG" id="tig:THII_1464"/>
<gene>
    <name evidence="3" type="ORF">THII_1464</name>
</gene>
<keyword evidence="4" id="KW-1185">Reference proteome</keyword>